<reference evidence="1 2" key="1">
    <citation type="submission" date="2020-08" db="EMBL/GenBank/DDBJ databases">
        <title>Genomic Encyclopedia of Type Strains, Phase IV (KMG-V): Genome sequencing to study the core and pangenomes of soil and plant-associated prokaryotes.</title>
        <authorList>
            <person name="Whitman W."/>
        </authorList>
    </citation>
    <scope>NUCLEOTIDE SEQUENCE [LARGE SCALE GENOMIC DNA]</scope>
    <source>
        <strain evidence="1 2">SEMIA 492</strain>
    </source>
</reference>
<dbReference type="RefSeq" id="WP_028753858.1">
    <property type="nucleotide sequence ID" value="NZ_JACIIG010000015.1"/>
</dbReference>
<comment type="caution">
    <text evidence="1">The sequence shown here is derived from an EMBL/GenBank/DDBJ whole genome shotgun (WGS) entry which is preliminary data.</text>
</comment>
<dbReference type="Proteomes" id="UP000543836">
    <property type="component" value="Unassembled WGS sequence"/>
</dbReference>
<keyword evidence="2" id="KW-1185">Reference proteome</keyword>
<evidence type="ECO:0000313" key="2">
    <source>
        <dbReference type="Proteomes" id="UP000543836"/>
    </source>
</evidence>
<accession>A0A7W6ZXZ9</accession>
<sequence>MDLTQVEGILGLASTALGATGKAVSTVEAIKNLMSSEKKLDNDKAATLLNTLAVELTAANMMNVNLSTGLKELSQQLKSQNEFEKDKARYELFQTGQNDLVYKLKEEMAEGQPMHFICPVCLNSDKQISFISGEGDYKRCQKDKKHMFRFKNTPLDLPPSGRWHSRL</sequence>
<dbReference type="EMBL" id="JACIIG010000015">
    <property type="protein sequence ID" value="MBB4570605.1"/>
    <property type="molecule type" value="Genomic_DNA"/>
</dbReference>
<dbReference type="OrthoDB" id="7865457at2"/>
<evidence type="ECO:0000313" key="1">
    <source>
        <dbReference type="EMBL" id="MBB4570605.1"/>
    </source>
</evidence>
<name>A0A7W6ZXZ9_9HYPH</name>
<dbReference type="GeneID" id="32526481"/>
<protein>
    <submittedName>
        <fullName evidence="1">Uncharacterized protein</fullName>
    </submittedName>
</protein>
<organism evidence="1 2">
    <name type="scientific">Rhizobium leucaenae</name>
    <dbReference type="NCBI Taxonomy" id="29450"/>
    <lineage>
        <taxon>Bacteria</taxon>
        <taxon>Pseudomonadati</taxon>
        <taxon>Pseudomonadota</taxon>
        <taxon>Alphaproteobacteria</taxon>
        <taxon>Hyphomicrobiales</taxon>
        <taxon>Rhizobiaceae</taxon>
        <taxon>Rhizobium/Agrobacterium group</taxon>
        <taxon>Rhizobium</taxon>
    </lineage>
</organism>
<dbReference type="AlphaFoldDB" id="A0A7W6ZXZ9"/>
<gene>
    <name evidence="1" type="ORF">GGE60_004752</name>
</gene>
<proteinExistence type="predicted"/>